<dbReference type="Proteomes" id="UP001152797">
    <property type="component" value="Unassembled WGS sequence"/>
</dbReference>
<evidence type="ECO:0000313" key="4">
    <source>
        <dbReference type="Proteomes" id="UP001152797"/>
    </source>
</evidence>
<accession>A0A9P1GCQ7</accession>
<evidence type="ECO:0000313" key="2">
    <source>
        <dbReference type="EMBL" id="CAL1159326.1"/>
    </source>
</evidence>
<keyword evidence="3" id="KW-0695">RNA-directed DNA polymerase</keyword>
<dbReference type="EMBL" id="CAMXCT030003733">
    <property type="protein sequence ID" value="CAL4793263.1"/>
    <property type="molecule type" value="Genomic_DNA"/>
</dbReference>
<evidence type="ECO:0000313" key="1">
    <source>
        <dbReference type="EMBL" id="CAI4005951.1"/>
    </source>
</evidence>
<dbReference type="AlphaFoldDB" id="A0A9P1GCQ7"/>
<reference evidence="1" key="1">
    <citation type="submission" date="2022-10" db="EMBL/GenBank/DDBJ databases">
        <authorList>
            <person name="Chen Y."/>
            <person name="Dougan E. K."/>
            <person name="Chan C."/>
            <person name="Rhodes N."/>
            <person name="Thang M."/>
        </authorList>
    </citation>
    <scope>NUCLEOTIDE SEQUENCE</scope>
</reference>
<sequence length="824" mass="91089">MAVCMKQLQAAQRFLSGIRELATYANFVEKQAAGVKKSLEKMPAVSPGEAAGLLGAIDPQVWSPSHVEGFRLLLASKTKAVVADNVRTTQQDFATLPFFLTEELCQKILGEGTDRDQLLFDVCAHAAKLTLRVATEGSKATIIALAYWTQLCQGMTAKEKYNLYLQKKPVVTKYLSVPPSSTTILELPVSWKDLPSEVAQSVFPTGKPMERKEFAADVMQFVRNMPLRKDHKLLQGEADIAAGSVSSGSASSGLSVDAICKVVEACSRGMQNAGTQQVLSLSSPVTCPVPAQKELLAIEDGLVEEKTPTGCLPKKSVQDEQKDPEMSVEQQLEALQGNARLLEEAALKRPASKKGLKRPAAANGTVAYAAICAAEGSTGSLQGGTGRGRPIKSSLLRGRKAPAPLRSDLQPDGLDNLEGLDKLKTELANQLYEGITKLILFAAGLDICVVVENPTNSLYWKTSFAQKFLTILGGYMTDFHNCCHGGSRDKLTSFWSNKDWMQPLQMFCDGQHQHQSWRPKIRDGRLVFPTAEEAAYPWLLCARIINLVLDMAQRFGAVMHVDISKDQTVECHHVGVPHDPMAFLEKAIDAGHPKDLERHVDPTMHEVLMDNFHRPPHLLAGRRIDFIKKYTQLATTSKAEELKLRLKMPPHIRKLMKGKRLHLLGVMLADLGFPDKDLLHGLCNGFKLSGWMPDSNLFPRKVRNPTLTVDALKQSSNSFNEKVMQQMSIRQEGVLEQDTWGETEHEIEQDWIWEDTTSDWTGKSVARRFGIRQGGKTRVIDDCTVCGLNLTVGTKEKFALQLINYVECWTIASSARKGNTAKYL</sequence>
<reference evidence="2" key="2">
    <citation type="submission" date="2024-04" db="EMBL/GenBank/DDBJ databases">
        <authorList>
            <person name="Chen Y."/>
            <person name="Shah S."/>
            <person name="Dougan E. K."/>
            <person name="Thang M."/>
            <person name="Chan C."/>
        </authorList>
    </citation>
    <scope>NUCLEOTIDE SEQUENCE [LARGE SCALE GENOMIC DNA]</scope>
</reference>
<dbReference type="GO" id="GO:0003964">
    <property type="term" value="F:RNA-directed DNA polymerase activity"/>
    <property type="evidence" value="ECO:0007669"/>
    <property type="project" value="UniProtKB-KW"/>
</dbReference>
<organism evidence="1">
    <name type="scientific">Cladocopium goreaui</name>
    <dbReference type="NCBI Taxonomy" id="2562237"/>
    <lineage>
        <taxon>Eukaryota</taxon>
        <taxon>Sar</taxon>
        <taxon>Alveolata</taxon>
        <taxon>Dinophyceae</taxon>
        <taxon>Suessiales</taxon>
        <taxon>Symbiodiniaceae</taxon>
        <taxon>Cladocopium</taxon>
    </lineage>
</organism>
<comment type="caution">
    <text evidence="1">The sequence shown here is derived from an EMBL/GenBank/DDBJ whole genome shotgun (WGS) entry which is preliminary data.</text>
</comment>
<dbReference type="EMBL" id="CAMXCT020003733">
    <property type="protein sequence ID" value="CAL1159326.1"/>
    <property type="molecule type" value="Genomic_DNA"/>
</dbReference>
<keyword evidence="4" id="KW-1185">Reference proteome</keyword>
<evidence type="ECO:0000313" key="3">
    <source>
        <dbReference type="EMBL" id="CAL4793263.1"/>
    </source>
</evidence>
<proteinExistence type="predicted"/>
<dbReference type="EMBL" id="CAMXCT010003733">
    <property type="protein sequence ID" value="CAI4005951.1"/>
    <property type="molecule type" value="Genomic_DNA"/>
</dbReference>
<dbReference type="OrthoDB" id="482670at2759"/>
<name>A0A9P1GCQ7_9DINO</name>
<gene>
    <name evidence="1" type="ORF">C1SCF055_LOCUS31635</name>
</gene>
<keyword evidence="3" id="KW-0548">Nucleotidyltransferase</keyword>
<keyword evidence="3" id="KW-0808">Transferase</keyword>
<protein>
    <submittedName>
        <fullName evidence="3">Reverse transcriptase domain-containing protein</fullName>
    </submittedName>
</protein>